<name>A0AAV1HUB4_9CHLO</name>
<proteinExistence type="inferred from homology"/>
<dbReference type="EMBL" id="CAUYUE010000001">
    <property type="protein sequence ID" value="CAK0737096.1"/>
    <property type="molecule type" value="Genomic_DNA"/>
</dbReference>
<keyword evidence="4" id="KW-1185">Reference proteome</keyword>
<sequence length="188" mass="21166">MSADAQKCLFREVFGSDSEEDVKEAVSTCPTACVHGLTHVKQWLSFPQQEDLLVAVEAEQWFTGGANQAMRFGDFPNMGGRWTAQRRPLFDQLIVNLYQPGEGLKPHVDLLRFQDGIAIVSLQSSAILAFTRGEEVVDVRLDPGDLLLLEGEARYEWMHGITAIPREQLLEQTGELWPRISITLRKLI</sequence>
<evidence type="ECO:0000256" key="1">
    <source>
        <dbReference type="ARBA" id="ARBA00007879"/>
    </source>
</evidence>
<dbReference type="AlphaFoldDB" id="A0AAV1HUB4"/>
<dbReference type="GO" id="GO:0006974">
    <property type="term" value="P:DNA damage response"/>
    <property type="evidence" value="ECO:0007669"/>
    <property type="project" value="InterPro"/>
</dbReference>
<dbReference type="SUPFAM" id="SSF51197">
    <property type="entry name" value="Clavaminate synthase-like"/>
    <property type="match status" value="1"/>
</dbReference>
<dbReference type="InterPro" id="IPR032870">
    <property type="entry name" value="ALKBH7-like"/>
</dbReference>
<dbReference type="InterPro" id="IPR027450">
    <property type="entry name" value="AlkB-like"/>
</dbReference>
<reference evidence="3 4" key="1">
    <citation type="submission" date="2023-10" db="EMBL/GenBank/DDBJ databases">
        <authorList>
            <person name="Maclean D."/>
            <person name="Macfadyen A."/>
        </authorList>
    </citation>
    <scope>NUCLEOTIDE SEQUENCE [LARGE SCALE GENOMIC DNA]</scope>
</reference>
<gene>
    <name evidence="3" type="ORF">CVIRNUC_000854</name>
</gene>
<accession>A0AAV1HUB4</accession>
<dbReference type="GO" id="GO:0005759">
    <property type="term" value="C:mitochondrial matrix"/>
    <property type="evidence" value="ECO:0007669"/>
    <property type="project" value="TreeGrafter"/>
</dbReference>
<dbReference type="InterPro" id="IPR005123">
    <property type="entry name" value="Oxoglu/Fe-dep_dioxygenase_dom"/>
</dbReference>
<comment type="similarity">
    <text evidence="1">Belongs to the alkB family.</text>
</comment>
<organism evidence="3 4">
    <name type="scientific">Coccomyxa viridis</name>
    <dbReference type="NCBI Taxonomy" id="1274662"/>
    <lineage>
        <taxon>Eukaryota</taxon>
        <taxon>Viridiplantae</taxon>
        <taxon>Chlorophyta</taxon>
        <taxon>core chlorophytes</taxon>
        <taxon>Trebouxiophyceae</taxon>
        <taxon>Trebouxiophyceae incertae sedis</taxon>
        <taxon>Coccomyxaceae</taxon>
        <taxon>Coccomyxa</taxon>
    </lineage>
</organism>
<dbReference type="Proteomes" id="UP001314263">
    <property type="component" value="Unassembled WGS sequence"/>
</dbReference>
<dbReference type="PANTHER" id="PTHR21052:SF0">
    <property type="entry name" value="ALPHA-KETOGLUTARATE-DEPENDENT DIOXYGENASE ALKB HOMOLOG 7, MITOCHONDRIAL"/>
    <property type="match status" value="1"/>
</dbReference>
<feature type="domain" description="Fe2OG dioxygenase" evidence="2">
    <location>
        <begin position="89"/>
        <end position="188"/>
    </location>
</feature>
<evidence type="ECO:0000313" key="4">
    <source>
        <dbReference type="Proteomes" id="UP001314263"/>
    </source>
</evidence>
<dbReference type="GO" id="GO:0006631">
    <property type="term" value="P:fatty acid metabolic process"/>
    <property type="evidence" value="ECO:0007669"/>
    <property type="project" value="TreeGrafter"/>
</dbReference>
<dbReference type="Gene3D" id="2.60.120.590">
    <property type="entry name" value="Alpha-ketoglutarate-dependent dioxygenase AlkB-like"/>
    <property type="match status" value="1"/>
</dbReference>
<dbReference type="PANTHER" id="PTHR21052">
    <property type="entry name" value="SPERMATOGENESIS ASSOCIATED 11-RELATED"/>
    <property type="match status" value="1"/>
</dbReference>
<protein>
    <recommendedName>
        <fullName evidence="2">Fe2OG dioxygenase domain-containing protein</fullName>
    </recommendedName>
</protein>
<dbReference type="PROSITE" id="PS51471">
    <property type="entry name" value="FE2OG_OXY"/>
    <property type="match status" value="1"/>
</dbReference>
<comment type="caution">
    <text evidence="3">The sequence shown here is derived from an EMBL/GenBank/DDBJ whole genome shotgun (WGS) entry which is preliminary data.</text>
</comment>
<dbReference type="InterPro" id="IPR037151">
    <property type="entry name" value="AlkB-like_sf"/>
</dbReference>
<dbReference type="Pfam" id="PF13532">
    <property type="entry name" value="2OG-FeII_Oxy_2"/>
    <property type="match status" value="1"/>
</dbReference>
<evidence type="ECO:0000259" key="2">
    <source>
        <dbReference type="PROSITE" id="PS51471"/>
    </source>
</evidence>
<evidence type="ECO:0000313" key="3">
    <source>
        <dbReference type="EMBL" id="CAK0737096.1"/>
    </source>
</evidence>